<dbReference type="Proteomes" id="UP000499080">
    <property type="component" value="Unassembled WGS sequence"/>
</dbReference>
<evidence type="ECO:0000313" key="2">
    <source>
        <dbReference type="Proteomes" id="UP000499080"/>
    </source>
</evidence>
<proteinExistence type="predicted"/>
<evidence type="ECO:0000313" key="1">
    <source>
        <dbReference type="EMBL" id="GBM15398.1"/>
    </source>
</evidence>
<dbReference type="EMBL" id="BGPR01000359">
    <property type="protein sequence ID" value="GBM15398.1"/>
    <property type="molecule type" value="Genomic_DNA"/>
</dbReference>
<gene>
    <name evidence="1" type="ORF">AVEN_199654_1</name>
</gene>
<protein>
    <submittedName>
        <fullName evidence="1">Uncharacterized protein</fullName>
    </submittedName>
</protein>
<dbReference type="AlphaFoldDB" id="A0A4Y2DH95"/>
<reference evidence="1 2" key="1">
    <citation type="journal article" date="2019" name="Sci. Rep.">
        <title>Orb-weaving spider Araneus ventricosus genome elucidates the spidroin gene catalogue.</title>
        <authorList>
            <person name="Kono N."/>
            <person name="Nakamura H."/>
            <person name="Ohtoshi R."/>
            <person name="Moran D.A.P."/>
            <person name="Shinohara A."/>
            <person name="Yoshida Y."/>
            <person name="Fujiwara M."/>
            <person name="Mori M."/>
            <person name="Tomita M."/>
            <person name="Arakawa K."/>
        </authorList>
    </citation>
    <scope>NUCLEOTIDE SEQUENCE [LARGE SCALE GENOMIC DNA]</scope>
</reference>
<organism evidence="1 2">
    <name type="scientific">Araneus ventricosus</name>
    <name type="common">Orbweaver spider</name>
    <name type="synonym">Epeira ventricosa</name>
    <dbReference type="NCBI Taxonomy" id="182803"/>
    <lineage>
        <taxon>Eukaryota</taxon>
        <taxon>Metazoa</taxon>
        <taxon>Ecdysozoa</taxon>
        <taxon>Arthropoda</taxon>
        <taxon>Chelicerata</taxon>
        <taxon>Arachnida</taxon>
        <taxon>Araneae</taxon>
        <taxon>Araneomorphae</taxon>
        <taxon>Entelegynae</taxon>
        <taxon>Araneoidea</taxon>
        <taxon>Araneidae</taxon>
        <taxon>Araneus</taxon>
    </lineage>
</organism>
<keyword evidence="2" id="KW-1185">Reference proteome</keyword>
<accession>A0A4Y2DH95</accession>
<name>A0A4Y2DH95_ARAVE</name>
<comment type="caution">
    <text evidence="1">The sequence shown here is derived from an EMBL/GenBank/DDBJ whole genome shotgun (WGS) entry which is preliminary data.</text>
</comment>
<sequence>MTLCSKILHQQHTPCFGTAKNLCCSRVSGVTLTLRENVGKFSDTKGSESTDGDLSTGLFRSAMWEYCVWSHSRPEINQQRRRRIAK</sequence>